<organism evidence="11 12">
    <name type="scientific">Labilibaculum manganireducens</name>
    <dbReference type="NCBI Taxonomy" id="1940525"/>
    <lineage>
        <taxon>Bacteria</taxon>
        <taxon>Pseudomonadati</taxon>
        <taxon>Bacteroidota</taxon>
        <taxon>Bacteroidia</taxon>
        <taxon>Marinilabiliales</taxon>
        <taxon>Marinifilaceae</taxon>
        <taxon>Labilibaculum</taxon>
    </lineage>
</organism>
<dbReference type="Pfam" id="PF00005">
    <property type="entry name" value="ABC_tran"/>
    <property type="match status" value="1"/>
</dbReference>
<keyword evidence="8" id="KW-0406">Ion transport</keyword>
<dbReference type="PANTHER" id="PTHR42771:SF2">
    <property type="entry name" value="IRON(3+)-HYDROXAMATE IMPORT ATP-BINDING PROTEIN FHUC"/>
    <property type="match status" value="1"/>
</dbReference>
<keyword evidence="9" id="KW-0472">Membrane</keyword>
<evidence type="ECO:0000256" key="2">
    <source>
        <dbReference type="ARBA" id="ARBA00022448"/>
    </source>
</evidence>
<name>A0A2N3IDC4_9BACT</name>
<keyword evidence="4" id="KW-0410">Iron transport</keyword>
<evidence type="ECO:0000256" key="7">
    <source>
        <dbReference type="ARBA" id="ARBA00023004"/>
    </source>
</evidence>
<keyword evidence="7" id="KW-0408">Iron</keyword>
<dbReference type="EMBL" id="MVDE01000004">
    <property type="protein sequence ID" value="PKQ68352.1"/>
    <property type="molecule type" value="Genomic_DNA"/>
</dbReference>
<dbReference type="InterPro" id="IPR051535">
    <property type="entry name" value="Siderophore_ABC-ATPase"/>
</dbReference>
<keyword evidence="12" id="KW-1185">Reference proteome</keyword>
<evidence type="ECO:0000313" key="11">
    <source>
        <dbReference type="EMBL" id="PKQ68352.1"/>
    </source>
</evidence>
<evidence type="ECO:0000256" key="3">
    <source>
        <dbReference type="ARBA" id="ARBA00022475"/>
    </source>
</evidence>
<keyword evidence="5" id="KW-0547">Nucleotide-binding</keyword>
<dbReference type="PROSITE" id="PS50893">
    <property type="entry name" value="ABC_TRANSPORTER_2"/>
    <property type="match status" value="1"/>
</dbReference>
<dbReference type="PANTHER" id="PTHR42771">
    <property type="entry name" value="IRON(3+)-HYDROXAMATE IMPORT ATP-BINDING PROTEIN FHUC"/>
    <property type="match status" value="1"/>
</dbReference>
<dbReference type="Proteomes" id="UP000233618">
    <property type="component" value="Unassembled WGS sequence"/>
</dbReference>
<dbReference type="AlphaFoldDB" id="A0A2N3IDC4"/>
<dbReference type="SMART" id="SM00382">
    <property type="entry name" value="AAA"/>
    <property type="match status" value="1"/>
</dbReference>
<sequence>MNKNLLHIRNLSIGYGSKIVAGDLSAIVPSGELICLLGSNGTGKSTLMRSICGFQPVLGGLIVIDNREVHQLNEKELSKQIAVVLTDRVVVPNANVQELVGYGRSPYTGMLGRLNAADKIIVARAMEQCGIAHKKDSLLTSLSDGERQKAFIAKALAQDTPLIILDEPTAFLDLPARVEIMQLLRDIANTSGKSILMSTHDLDLALQLSDRFWLLQNGGPLITGSPEDLLLKNAFQKMFQHKGIVFDNKTGLFKVMHAQHSQVAVKGHGFEYVLLRRALSRKGIKVIRANSDDCNRVEVNKDAQKPFSLYIGDQCIQSEDSVEVFVNRVLAAKSLLEVQSESCVLSE</sequence>
<protein>
    <recommendedName>
        <fullName evidence="10">ABC transporter domain-containing protein</fullName>
    </recommendedName>
</protein>
<dbReference type="GO" id="GO:0005524">
    <property type="term" value="F:ATP binding"/>
    <property type="evidence" value="ECO:0007669"/>
    <property type="project" value="UniProtKB-KW"/>
</dbReference>
<evidence type="ECO:0000256" key="5">
    <source>
        <dbReference type="ARBA" id="ARBA00022741"/>
    </source>
</evidence>
<dbReference type="InterPro" id="IPR027417">
    <property type="entry name" value="P-loop_NTPase"/>
</dbReference>
<comment type="caution">
    <text evidence="11">The sequence shown here is derived from an EMBL/GenBank/DDBJ whole genome shotgun (WGS) entry which is preliminary data.</text>
</comment>
<evidence type="ECO:0000256" key="1">
    <source>
        <dbReference type="ARBA" id="ARBA00004202"/>
    </source>
</evidence>
<proteinExistence type="predicted"/>
<feature type="domain" description="ABC transporter" evidence="10">
    <location>
        <begin position="6"/>
        <end position="242"/>
    </location>
</feature>
<dbReference type="InterPro" id="IPR003593">
    <property type="entry name" value="AAA+_ATPase"/>
</dbReference>
<evidence type="ECO:0000256" key="8">
    <source>
        <dbReference type="ARBA" id="ARBA00023065"/>
    </source>
</evidence>
<keyword evidence="2" id="KW-0813">Transport</keyword>
<dbReference type="GO" id="GO:0005886">
    <property type="term" value="C:plasma membrane"/>
    <property type="evidence" value="ECO:0007669"/>
    <property type="project" value="UniProtKB-SubCell"/>
</dbReference>
<reference evidence="11 12" key="1">
    <citation type="journal article" date="2017" name="Front. Microbiol.">
        <title>Labilibaculum manganireducens gen. nov., sp. nov. and Labilibaculum filiforme sp. nov., Novel Bacteroidetes Isolated from Subsurface Sediments of the Baltic Sea.</title>
        <authorList>
            <person name="Vandieken V."/>
            <person name="Marshall I.P."/>
            <person name="Niemann H."/>
            <person name="Engelen B."/>
            <person name="Cypionka H."/>
        </authorList>
    </citation>
    <scope>NUCLEOTIDE SEQUENCE [LARGE SCALE GENOMIC DNA]</scope>
    <source>
        <strain evidence="11 12">59.10-2M</strain>
    </source>
</reference>
<keyword evidence="6" id="KW-0067">ATP-binding</keyword>
<evidence type="ECO:0000256" key="9">
    <source>
        <dbReference type="ARBA" id="ARBA00023136"/>
    </source>
</evidence>
<keyword evidence="3" id="KW-1003">Cell membrane</keyword>
<dbReference type="CDD" id="cd03214">
    <property type="entry name" value="ABC_Iron-Siderophores_B12_Hemin"/>
    <property type="match status" value="1"/>
</dbReference>
<gene>
    <name evidence="11" type="ORF">BZG01_03795</name>
</gene>
<dbReference type="GO" id="GO:0006826">
    <property type="term" value="P:iron ion transport"/>
    <property type="evidence" value="ECO:0007669"/>
    <property type="project" value="UniProtKB-KW"/>
</dbReference>
<evidence type="ECO:0000313" key="12">
    <source>
        <dbReference type="Proteomes" id="UP000233618"/>
    </source>
</evidence>
<dbReference type="RefSeq" id="WP_101308511.1">
    <property type="nucleotide sequence ID" value="NZ_MVDE01000004.1"/>
</dbReference>
<dbReference type="SUPFAM" id="SSF52540">
    <property type="entry name" value="P-loop containing nucleoside triphosphate hydrolases"/>
    <property type="match status" value="1"/>
</dbReference>
<evidence type="ECO:0000256" key="6">
    <source>
        <dbReference type="ARBA" id="ARBA00022840"/>
    </source>
</evidence>
<accession>A0A2N3IDC4</accession>
<dbReference type="InterPro" id="IPR003439">
    <property type="entry name" value="ABC_transporter-like_ATP-bd"/>
</dbReference>
<dbReference type="Gene3D" id="3.40.50.300">
    <property type="entry name" value="P-loop containing nucleotide triphosphate hydrolases"/>
    <property type="match status" value="1"/>
</dbReference>
<evidence type="ECO:0000259" key="10">
    <source>
        <dbReference type="PROSITE" id="PS50893"/>
    </source>
</evidence>
<evidence type="ECO:0000256" key="4">
    <source>
        <dbReference type="ARBA" id="ARBA00022496"/>
    </source>
</evidence>
<comment type="subcellular location">
    <subcellularLocation>
        <location evidence="1">Cell membrane</location>
        <topology evidence="1">Peripheral membrane protein</topology>
    </subcellularLocation>
</comment>
<dbReference type="GO" id="GO:0016887">
    <property type="term" value="F:ATP hydrolysis activity"/>
    <property type="evidence" value="ECO:0007669"/>
    <property type="project" value="InterPro"/>
</dbReference>